<keyword evidence="11 12" id="KW-0472">Membrane</keyword>
<dbReference type="PANTHER" id="PTHR43221:SF1">
    <property type="entry name" value="PROTEASE HTPX"/>
    <property type="match status" value="1"/>
</dbReference>
<feature type="domain" description="Peptidase M48" evidence="14">
    <location>
        <begin position="88"/>
        <end position="299"/>
    </location>
</feature>
<organism evidence="15 16">
    <name type="scientific">Fimbriimonas ginsengisoli</name>
    <dbReference type="NCBI Taxonomy" id="1005039"/>
    <lineage>
        <taxon>Bacteria</taxon>
        <taxon>Bacillati</taxon>
        <taxon>Armatimonadota</taxon>
        <taxon>Fimbriimonadia</taxon>
        <taxon>Fimbriimonadales</taxon>
        <taxon>Fimbriimonadaceae</taxon>
        <taxon>Fimbriimonas</taxon>
    </lineage>
</organism>
<dbReference type="PANTHER" id="PTHR43221">
    <property type="entry name" value="PROTEASE HTPX"/>
    <property type="match status" value="1"/>
</dbReference>
<feature type="region of interest" description="Disordered" evidence="13">
    <location>
        <begin position="311"/>
        <end position="377"/>
    </location>
</feature>
<evidence type="ECO:0000256" key="6">
    <source>
        <dbReference type="ARBA" id="ARBA00022723"/>
    </source>
</evidence>
<evidence type="ECO:0000256" key="13">
    <source>
        <dbReference type="SAM" id="MobiDB-lite"/>
    </source>
</evidence>
<feature type="active site" evidence="12">
    <location>
        <position position="153"/>
    </location>
</feature>
<feature type="compositionally biased region" description="Polar residues" evidence="13">
    <location>
        <begin position="358"/>
        <end position="370"/>
    </location>
</feature>
<evidence type="ECO:0000256" key="4">
    <source>
        <dbReference type="ARBA" id="ARBA00022670"/>
    </source>
</evidence>
<dbReference type="GO" id="GO:0005886">
    <property type="term" value="C:plasma membrane"/>
    <property type="evidence" value="ECO:0007669"/>
    <property type="project" value="UniProtKB-SubCell"/>
</dbReference>
<evidence type="ECO:0000313" key="15">
    <source>
        <dbReference type="EMBL" id="MBI1755543.1"/>
    </source>
</evidence>
<feature type="binding site" evidence="12">
    <location>
        <position position="156"/>
    </location>
    <ligand>
        <name>Zn(2+)</name>
        <dbReference type="ChEBI" id="CHEBI:29105"/>
        <note>catalytic</note>
    </ligand>
</feature>
<keyword evidence="9 12" id="KW-1133">Transmembrane helix</keyword>
<evidence type="ECO:0000256" key="7">
    <source>
        <dbReference type="ARBA" id="ARBA00022801"/>
    </source>
</evidence>
<comment type="cofactor">
    <cofactor evidence="12">
        <name>Zn(2+)</name>
        <dbReference type="ChEBI" id="CHEBI:29105"/>
    </cofactor>
    <text evidence="12">Binds 1 zinc ion per subunit.</text>
</comment>
<comment type="similarity">
    <text evidence="2 12">Belongs to the peptidase M48B family.</text>
</comment>
<name>A0A931LQD9_FIMGI</name>
<evidence type="ECO:0000259" key="14">
    <source>
        <dbReference type="Pfam" id="PF01435"/>
    </source>
</evidence>
<feature type="transmembrane region" description="Helical" evidence="12">
    <location>
        <begin position="20"/>
        <end position="41"/>
    </location>
</feature>
<keyword evidence="5 12" id="KW-0812">Transmembrane</keyword>
<dbReference type="HAMAP" id="MF_00188">
    <property type="entry name" value="Pept_M48_protease_HtpX"/>
    <property type="match status" value="1"/>
</dbReference>
<feature type="binding site" evidence="12">
    <location>
        <position position="230"/>
    </location>
    <ligand>
        <name>Zn(2+)</name>
        <dbReference type="ChEBI" id="CHEBI:29105"/>
        <note>catalytic</note>
    </ligand>
</feature>
<evidence type="ECO:0000256" key="9">
    <source>
        <dbReference type="ARBA" id="ARBA00022989"/>
    </source>
</evidence>
<dbReference type="Pfam" id="PF01435">
    <property type="entry name" value="Peptidase_M48"/>
    <property type="match status" value="1"/>
</dbReference>
<keyword evidence="4 12" id="KW-0645">Protease</keyword>
<dbReference type="GO" id="GO:0008270">
    <property type="term" value="F:zinc ion binding"/>
    <property type="evidence" value="ECO:0007669"/>
    <property type="project" value="UniProtKB-UniRule"/>
</dbReference>
<dbReference type="Gene3D" id="3.30.2010.10">
    <property type="entry name" value="Metalloproteases ('zincins'), catalytic domain"/>
    <property type="match status" value="1"/>
</dbReference>
<evidence type="ECO:0000256" key="5">
    <source>
        <dbReference type="ARBA" id="ARBA00022692"/>
    </source>
</evidence>
<dbReference type="InterPro" id="IPR022919">
    <property type="entry name" value="Pept_M48_protease_HtpX"/>
</dbReference>
<keyword evidence="3 12" id="KW-1003">Cell membrane</keyword>
<feature type="binding site" evidence="12">
    <location>
        <position position="152"/>
    </location>
    <ligand>
        <name>Zn(2+)</name>
        <dbReference type="ChEBI" id="CHEBI:29105"/>
        <note>catalytic</note>
    </ligand>
</feature>
<dbReference type="AlphaFoldDB" id="A0A931LQD9"/>
<dbReference type="InterPro" id="IPR050083">
    <property type="entry name" value="HtpX_protease"/>
</dbReference>
<dbReference type="InterPro" id="IPR001915">
    <property type="entry name" value="Peptidase_M48"/>
</dbReference>
<dbReference type="EC" id="3.4.24.-" evidence="12"/>
<dbReference type="GO" id="GO:0004222">
    <property type="term" value="F:metalloendopeptidase activity"/>
    <property type="evidence" value="ECO:0007669"/>
    <property type="project" value="UniProtKB-UniRule"/>
</dbReference>
<dbReference type="CDD" id="cd07340">
    <property type="entry name" value="M48B_Htpx_like"/>
    <property type="match status" value="1"/>
</dbReference>
<protein>
    <recommendedName>
        <fullName evidence="12">Protease HtpX homolog</fullName>
        <ecNumber evidence="12">3.4.24.-</ecNumber>
    </recommendedName>
</protein>
<proteinExistence type="inferred from homology"/>
<accession>A0A931LQD9</accession>
<evidence type="ECO:0000256" key="2">
    <source>
        <dbReference type="ARBA" id="ARBA00009779"/>
    </source>
</evidence>
<feature type="transmembrane region" description="Helical" evidence="12">
    <location>
        <begin position="162"/>
        <end position="182"/>
    </location>
</feature>
<feature type="transmembrane region" description="Helical" evidence="12">
    <location>
        <begin position="202"/>
        <end position="221"/>
    </location>
</feature>
<evidence type="ECO:0000256" key="11">
    <source>
        <dbReference type="ARBA" id="ARBA00023136"/>
    </source>
</evidence>
<dbReference type="Proteomes" id="UP000727962">
    <property type="component" value="Unassembled WGS sequence"/>
</dbReference>
<sequence>MKVNTARRSIPDQIASNRRLSVVFSFFIILMLTGLGGAIVGAFHPSLWYYGAGGAALLGVILAIVARAQGPEIVLSIAGAHPARHMEDQVLDNVTEEMAIAAGIQKPALYVIDDDSPNAFATGMDPRHGAIAVTSGLIQMMDREELQGVVAHEMSHIRNYDVRFTTTMALIVGVIPLLADVFRFSLWGGRRSDDEDSQGANIWAIVGIVLAILAPIASYLLQMAISRKREYLADSTAAQLTRNPEGLARALKKIEAFPYGLAGANRAIQHMYFVNPFRDGGASLFDTHPSVEQRVSALMGVMGADALSDWNPSLNMPAQPSPPRQRTQLPIPGAQVLGQAGQLPGQPTSGGLPGQEPGLTTYTRSGQSNPDEPPTSP</sequence>
<evidence type="ECO:0000313" key="16">
    <source>
        <dbReference type="Proteomes" id="UP000727962"/>
    </source>
</evidence>
<evidence type="ECO:0000256" key="3">
    <source>
        <dbReference type="ARBA" id="ARBA00022475"/>
    </source>
</evidence>
<dbReference type="EMBL" id="JACOSL010000003">
    <property type="protein sequence ID" value="MBI1755543.1"/>
    <property type="molecule type" value="Genomic_DNA"/>
</dbReference>
<dbReference type="GO" id="GO:0006508">
    <property type="term" value="P:proteolysis"/>
    <property type="evidence" value="ECO:0007669"/>
    <property type="project" value="UniProtKB-KW"/>
</dbReference>
<evidence type="ECO:0000256" key="1">
    <source>
        <dbReference type="ARBA" id="ARBA00004651"/>
    </source>
</evidence>
<keyword evidence="10 12" id="KW-0482">Metalloprotease</keyword>
<evidence type="ECO:0000256" key="8">
    <source>
        <dbReference type="ARBA" id="ARBA00022833"/>
    </source>
</evidence>
<comment type="caution">
    <text evidence="15">The sequence shown here is derived from an EMBL/GenBank/DDBJ whole genome shotgun (WGS) entry which is preliminary data.</text>
</comment>
<feature type="transmembrane region" description="Helical" evidence="12">
    <location>
        <begin position="47"/>
        <end position="66"/>
    </location>
</feature>
<keyword evidence="7 12" id="KW-0378">Hydrolase</keyword>
<reference evidence="15" key="1">
    <citation type="submission" date="2020-07" db="EMBL/GenBank/DDBJ databases">
        <title>Huge and variable diversity of episymbiotic CPR bacteria and DPANN archaea in groundwater ecosystems.</title>
        <authorList>
            <person name="He C.Y."/>
            <person name="Keren R."/>
            <person name="Whittaker M."/>
            <person name="Farag I.F."/>
            <person name="Doudna J."/>
            <person name="Cate J.H.D."/>
            <person name="Banfield J.F."/>
        </authorList>
    </citation>
    <scope>NUCLEOTIDE SEQUENCE</scope>
    <source>
        <strain evidence="15">NC_groundwater_17_Pr7_B-0.1um_64_12</strain>
    </source>
</reference>
<comment type="subcellular location">
    <subcellularLocation>
        <location evidence="1 12">Cell membrane</location>
        <topology evidence="1 12">Multi-pass membrane protein</topology>
    </subcellularLocation>
</comment>
<feature type="compositionally biased region" description="Polar residues" evidence="13">
    <location>
        <begin position="311"/>
        <end position="328"/>
    </location>
</feature>
<evidence type="ECO:0000256" key="12">
    <source>
        <dbReference type="HAMAP-Rule" id="MF_00188"/>
    </source>
</evidence>
<keyword evidence="6 12" id="KW-0479">Metal-binding</keyword>
<gene>
    <name evidence="12" type="primary">htpX</name>
    <name evidence="15" type="ORF">HYR64_00360</name>
</gene>
<evidence type="ECO:0000256" key="10">
    <source>
        <dbReference type="ARBA" id="ARBA00023049"/>
    </source>
</evidence>
<keyword evidence="8 12" id="KW-0862">Zinc</keyword>